<dbReference type="Gene3D" id="3.40.50.12500">
    <property type="match status" value="1"/>
</dbReference>
<dbReference type="STRING" id="69960.SAMN05421720_10135"/>
<dbReference type="EMBL" id="FNAP01000001">
    <property type="protein sequence ID" value="SDD61041.1"/>
    <property type="molecule type" value="Genomic_DNA"/>
</dbReference>
<proteinExistence type="predicted"/>
<name>A0A1G6W5B4_9PROT</name>
<accession>A0A1G6W5B4</accession>
<evidence type="ECO:0000313" key="2">
    <source>
        <dbReference type="Proteomes" id="UP000199412"/>
    </source>
</evidence>
<organism evidence="1 2">
    <name type="scientific">Rhodospira trueperi</name>
    <dbReference type="NCBI Taxonomy" id="69960"/>
    <lineage>
        <taxon>Bacteria</taxon>
        <taxon>Pseudomonadati</taxon>
        <taxon>Pseudomonadota</taxon>
        <taxon>Alphaproteobacteria</taxon>
        <taxon>Rhodospirillales</taxon>
        <taxon>Rhodospirillaceae</taxon>
        <taxon>Rhodospira</taxon>
    </lineage>
</organism>
<gene>
    <name evidence="1" type="ORF">SAMN05421720_10135</name>
</gene>
<evidence type="ECO:0000313" key="1">
    <source>
        <dbReference type="EMBL" id="SDD61041.1"/>
    </source>
</evidence>
<dbReference type="PIRSF" id="PIRSF015736">
    <property type="entry name" value="MI"/>
    <property type="match status" value="1"/>
</dbReference>
<reference evidence="1 2" key="1">
    <citation type="submission" date="2016-10" db="EMBL/GenBank/DDBJ databases">
        <authorList>
            <person name="de Groot N.N."/>
        </authorList>
    </citation>
    <scope>NUCLEOTIDE SEQUENCE [LARGE SCALE GENOMIC DNA]</scope>
    <source>
        <strain evidence="1 2">ATCC 700224</strain>
    </source>
</reference>
<dbReference type="AlphaFoldDB" id="A0A1G6W5B4"/>
<dbReference type="Pfam" id="PF17645">
    <property type="entry name" value="Amdase"/>
    <property type="match status" value="1"/>
</dbReference>
<protein>
    <submittedName>
        <fullName evidence="1">Maleate isomerase</fullName>
    </submittedName>
</protein>
<dbReference type="PANTHER" id="PTHR40267:SF1">
    <property type="entry name" value="BLR3294 PROTEIN"/>
    <property type="match status" value="1"/>
</dbReference>
<dbReference type="PANTHER" id="PTHR40267">
    <property type="entry name" value="BLR3294 PROTEIN"/>
    <property type="match status" value="1"/>
</dbReference>
<dbReference type="InterPro" id="IPR026286">
    <property type="entry name" value="MaiA/AMDase"/>
</dbReference>
<keyword evidence="2" id="KW-1185">Reference proteome</keyword>
<dbReference type="InterPro" id="IPR053714">
    <property type="entry name" value="Iso_Racemase_Enz_sf"/>
</dbReference>
<sequence length="266" mass="27466">MDVRVSDLGTPGTSPAFSAPDAVRRVGLVVLETDLTMERDVARLLHGSGLAVHANRIAFSNPVSAESLAALETSLSAATAALIPGTPFDVIHFGCTSASAVIGDDGVSAAVRTAKPGARATNPIIAADAALKALGVRRLSILTPYVPEIARPVADRFAALGYDIAGLTCWAIEDDRDMARVRPDVLIREAVAATDPKADALFISCTAVSAAEVVPLIEAEVDCPVVTSNQAAAWLALRLCGIDHDVPGGGRLFSRPLAPGDRKGTA</sequence>
<dbReference type="Proteomes" id="UP000199412">
    <property type="component" value="Unassembled WGS sequence"/>
</dbReference>
<dbReference type="GO" id="GO:0016853">
    <property type="term" value="F:isomerase activity"/>
    <property type="evidence" value="ECO:0007669"/>
    <property type="project" value="UniProtKB-KW"/>
</dbReference>
<keyword evidence="1" id="KW-0413">Isomerase</keyword>